<evidence type="ECO:0000313" key="2">
    <source>
        <dbReference type="Proteomes" id="UP000000268"/>
    </source>
</evidence>
<keyword evidence="2" id="KW-1185">Reference proteome</keyword>
<evidence type="ECO:0000313" key="1">
    <source>
        <dbReference type="EMBL" id="ABW32867.1"/>
    </source>
</evidence>
<organism evidence="1 2">
    <name type="scientific">Acaryochloris marina (strain MBIC 11017)</name>
    <dbReference type="NCBI Taxonomy" id="329726"/>
    <lineage>
        <taxon>Bacteria</taxon>
        <taxon>Bacillati</taxon>
        <taxon>Cyanobacteriota</taxon>
        <taxon>Cyanophyceae</taxon>
        <taxon>Acaryochloridales</taxon>
        <taxon>Acaryochloridaceae</taxon>
        <taxon>Acaryochloris</taxon>
    </lineage>
</organism>
<proteinExistence type="predicted"/>
<geneLocation type="plasmid" evidence="1 2">
    <name>pREB5</name>
</geneLocation>
<accession>A8ZPD1</accession>
<sequence>MVNENSSRFNLGLISRLIAYDSLISDEMVTLVIKNLDLYPYYS</sequence>
<dbReference type="Proteomes" id="UP000000268">
    <property type="component" value="Plasmid pREB5"/>
</dbReference>
<dbReference type="HOGENOM" id="CLU_3228098_0_0_3"/>
<keyword evidence="1" id="KW-0614">Plasmid</keyword>
<gene>
    <name evidence="1" type="ordered locus">AM1_E0098</name>
</gene>
<dbReference type="KEGG" id="amr:AM1_E0098"/>
<name>A8ZPD1_ACAM1</name>
<dbReference type="AlphaFoldDB" id="A8ZPD1"/>
<dbReference type="EMBL" id="CP000842">
    <property type="protein sequence ID" value="ABW32867.1"/>
    <property type="molecule type" value="Genomic_DNA"/>
</dbReference>
<protein>
    <submittedName>
        <fullName evidence="1">Uncharacterized protein</fullName>
    </submittedName>
</protein>
<reference evidence="1 2" key="1">
    <citation type="journal article" date="2008" name="Proc. Natl. Acad. Sci. U.S.A.">
        <title>Niche adaptation and genome expansion in the chlorophyll d-producing cyanobacterium Acaryochloris marina.</title>
        <authorList>
            <person name="Swingley W.D."/>
            <person name="Chen M."/>
            <person name="Cheung P.C."/>
            <person name="Conrad A.L."/>
            <person name="Dejesa L.C."/>
            <person name="Hao J."/>
            <person name="Honchak B.M."/>
            <person name="Karbach L.E."/>
            <person name="Kurdoglu A."/>
            <person name="Lahiri S."/>
            <person name="Mastrian S.D."/>
            <person name="Miyashita H."/>
            <person name="Page L."/>
            <person name="Ramakrishna P."/>
            <person name="Satoh S."/>
            <person name="Sattley W.M."/>
            <person name="Shimada Y."/>
            <person name="Taylor H.L."/>
            <person name="Tomo T."/>
            <person name="Tsuchiya T."/>
            <person name="Wang Z.T."/>
            <person name="Raymond J."/>
            <person name="Mimuro M."/>
            <person name="Blankenship R.E."/>
            <person name="Touchman J.W."/>
        </authorList>
    </citation>
    <scope>NUCLEOTIDE SEQUENCE [LARGE SCALE GENOMIC DNA]</scope>
    <source>
        <strain evidence="2">MBIC 11017</strain>
        <plasmid evidence="2">Plasmid pREB5</plasmid>
    </source>
</reference>